<dbReference type="Pfam" id="PF04932">
    <property type="entry name" value="Wzy_C"/>
    <property type="match status" value="1"/>
</dbReference>
<name>A0ABP9RP25_9ACTN</name>
<dbReference type="PANTHER" id="PTHR37422">
    <property type="entry name" value="TEICHURONIC ACID BIOSYNTHESIS PROTEIN TUAE"/>
    <property type="match status" value="1"/>
</dbReference>
<protein>
    <recommendedName>
        <fullName evidence="7">O-antigen ligase-related domain-containing protein</fullName>
    </recommendedName>
</protein>
<keyword evidence="2 6" id="KW-0812">Transmembrane</keyword>
<feature type="transmembrane region" description="Helical" evidence="6">
    <location>
        <begin position="136"/>
        <end position="156"/>
    </location>
</feature>
<feature type="domain" description="O-antigen ligase-related" evidence="7">
    <location>
        <begin position="227"/>
        <end position="355"/>
    </location>
</feature>
<dbReference type="EMBL" id="BAABJQ010000005">
    <property type="protein sequence ID" value="GAA5183025.1"/>
    <property type="molecule type" value="Genomic_DNA"/>
</dbReference>
<keyword evidence="3 6" id="KW-1133">Transmembrane helix</keyword>
<sequence length="499" mass="53973">MVRAVYPSGSQQASMVLRVFVFSAFVLPTDTVIRVIGAQGYVASLVSMLLFAAWAVTAIFGFHDPVHTRHPTRAALGLLWISSLLSYAAMPFYLPDETQRLSAERWMMLLVGMSGVILVAAEHLRTPADLVRVVRTLVWGGSFSAVVAVIQFWLHWDLRPFLRLLLVGFSASDDYTGFQDRAALVRVSGTANHPIEFGLIATMLLPIAIWLAFYERDRPAARRWGPVVLIGLCIPMSVSRSAILAVVVSLGIFVICLPVVQRAWVLAVAPFGIVAVFATTPGYMTTIVSSIFAGKSDSSITNRLDNYPRVVAFVSQAPWLGRGGGTYLAPDATKILDNQYLKSAIELGLFGVFALVVYFLVPAVTALVARHRSAEPNFRSLCGALAGACLAAGVGSYTFDSFSFPQFASVDAMVVGLCGACFLGASRWPHGLPPATEIRRRAPLLKRVASRDEEPPRNPAPSRHTASTGDSAPPGEPTSTRPSRTEPVGRSPLLPESRF</sequence>
<feature type="transmembrane region" description="Helical" evidence="6">
    <location>
        <begin position="16"/>
        <end position="36"/>
    </location>
</feature>
<keyword evidence="4 6" id="KW-0472">Membrane</keyword>
<evidence type="ECO:0000259" key="7">
    <source>
        <dbReference type="Pfam" id="PF04932"/>
    </source>
</evidence>
<feature type="region of interest" description="Disordered" evidence="5">
    <location>
        <begin position="447"/>
        <end position="499"/>
    </location>
</feature>
<evidence type="ECO:0000256" key="4">
    <source>
        <dbReference type="ARBA" id="ARBA00023136"/>
    </source>
</evidence>
<feature type="transmembrane region" description="Helical" evidence="6">
    <location>
        <begin position="266"/>
        <end position="289"/>
    </location>
</feature>
<evidence type="ECO:0000256" key="2">
    <source>
        <dbReference type="ARBA" id="ARBA00022692"/>
    </source>
</evidence>
<keyword evidence="9" id="KW-1185">Reference proteome</keyword>
<evidence type="ECO:0000256" key="1">
    <source>
        <dbReference type="ARBA" id="ARBA00004141"/>
    </source>
</evidence>
<dbReference type="InterPro" id="IPR007016">
    <property type="entry name" value="O-antigen_ligase-rel_domated"/>
</dbReference>
<comment type="caution">
    <text evidence="8">The sequence shown here is derived from an EMBL/GenBank/DDBJ whole genome shotgun (WGS) entry which is preliminary data.</text>
</comment>
<feature type="transmembrane region" description="Helical" evidence="6">
    <location>
        <begin position="349"/>
        <end position="369"/>
    </location>
</feature>
<organism evidence="8 9">
    <name type="scientific">Rugosimonospora acidiphila</name>
    <dbReference type="NCBI Taxonomy" id="556531"/>
    <lineage>
        <taxon>Bacteria</taxon>
        <taxon>Bacillati</taxon>
        <taxon>Actinomycetota</taxon>
        <taxon>Actinomycetes</taxon>
        <taxon>Micromonosporales</taxon>
        <taxon>Micromonosporaceae</taxon>
        <taxon>Rugosimonospora</taxon>
    </lineage>
</organism>
<dbReference type="InterPro" id="IPR051533">
    <property type="entry name" value="WaaL-like"/>
</dbReference>
<reference evidence="9" key="1">
    <citation type="journal article" date="2019" name="Int. J. Syst. Evol. Microbiol.">
        <title>The Global Catalogue of Microorganisms (GCM) 10K type strain sequencing project: providing services to taxonomists for standard genome sequencing and annotation.</title>
        <authorList>
            <consortium name="The Broad Institute Genomics Platform"/>
            <consortium name="The Broad Institute Genome Sequencing Center for Infectious Disease"/>
            <person name="Wu L."/>
            <person name="Ma J."/>
        </authorList>
    </citation>
    <scope>NUCLEOTIDE SEQUENCE [LARGE SCALE GENOMIC DNA]</scope>
    <source>
        <strain evidence="9">JCM 18304</strain>
    </source>
</reference>
<evidence type="ECO:0000256" key="5">
    <source>
        <dbReference type="SAM" id="MobiDB-lite"/>
    </source>
</evidence>
<feature type="transmembrane region" description="Helical" evidence="6">
    <location>
        <begin position="74"/>
        <end position="94"/>
    </location>
</feature>
<gene>
    <name evidence="8" type="ORF">GCM10023322_21290</name>
</gene>
<feature type="transmembrane region" description="Helical" evidence="6">
    <location>
        <begin position="42"/>
        <end position="62"/>
    </location>
</feature>
<feature type="transmembrane region" description="Helical" evidence="6">
    <location>
        <begin position="106"/>
        <end position="124"/>
    </location>
</feature>
<evidence type="ECO:0000256" key="6">
    <source>
        <dbReference type="SAM" id="Phobius"/>
    </source>
</evidence>
<dbReference type="PANTHER" id="PTHR37422:SF21">
    <property type="entry name" value="EXOQ-LIKE PROTEIN"/>
    <property type="match status" value="1"/>
</dbReference>
<evidence type="ECO:0000313" key="8">
    <source>
        <dbReference type="EMBL" id="GAA5183025.1"/>
    </source>
</evidence>
<proteinExistence type="predicted"/>
<evidence type="ECO:0000313" key="9">
    <source>
        <dbReference type="Proteomes" id="UP001501570"/>
    </source>
</evidence>
<feature type="transmembrane region" description="Helical" evidence="6">
    <location>
        <begin position="227"/>
        <end position="260"/>
    </location>
</feature>
<feature type="transmembrane region" description="Helical" evidence="6">
    <location>
        <begin position="197"/>
        <end position="215"/>
    </location>
</feature>
<accession>A0ABP9RP25</accession>
<comment type="subcellular location">
    <subcellularLocation>
        <location evidence="1">Membrane</location>
        <topology evidence="1">Multi-pass membrane protein</topology>
    </subcellularLocation>
</comment>
<evidence type="ECO:0000256" key="3">
    <source>
        <dbReference type="ARBA" id="ARBA00022989"/>
    </source>
</evidence>
<dbReference type="Proteomes" id="UP001501570">
    <property type="component" value="Unassembled WGS sequence"/>
</dbReference>